<sequence length="264" mass="30049">MALSDQEIKSVLEKLRGEYRDGAKNAPKLFDLKAFEQRYTHILQHRGNVDLFLKEEVDFLEKVKAKHQELLEKRNAAKGETIGKILSEHEEKLQKYPKIDFHPLARPEMRYFYGAIVNFAETELPVLIHIFRGTPEFASFQDAVSVVERLGVTRRGMPSLRISEHIKSLLDANGNQSAMERDTQNILKEVSIALAGLAKNAVDCLTKNRVSERMTVQVSDRDSPKAAEAYKNLLFAIALEKIIVRAESIVRDFRMGELAGLDRQ</sequence>
<evidence type="ECO:0000313" key="2">
    <source>
        <dbReference type="EMBL" id="PJZ73003.1"/>
    </source>
</evidence>
<evidence type="ECO:0000313" key="1">
    <source>
        <dbReference type="EMBL" id="PJZ69782.1"/>
    </source>
</evidence>
<dbReference type="RefSeq" id="WP_100713763.1">
    <property type="nucleotide sequence ID" value="NZ_NPDY01000007.1"/>
</dbReference>
<protein>
    <submittedName>
        <fullName evidence="2">Uncharacterized protein</fullName>
    </submittedName>
</protein>
<accession>A0A2M9ZM37</accession>
<evidence type="ECO:0000313" key="4">
    <source>
        <dbReference type="Proteomes" id="UP000231990"/>
    </source>
</evidence>
<dbReference type="Proteomes" id="UP000231962">
    <property type="component" value="Unassembled WGS sequence"/>
</dbReference>
<dbReference type="Proteomes" id="UP000231990">
    <property type="component" value="Unassembled WGS sequence"/>
</dbReference>
<gene>
    <name evidence="1" type="ORF">CH360_09345</name>
    <name evidence="2" type="ORF">CH373_10890</name>
</gene>
<evidence type="ECO:0000313" key="3">
    <source>
        <dbReference type="Proteomes" id="UP000231962"/>
    </source>
</evidence>
<organism evidence="2 4">
    <name type="scientific">Leptospira perolatii</name>
    <dbReference type="NCBI Taxonomy" id="2023191"/>
    <lineage>
        <taxon>Bacteria</taxon>
        <taxon>Pseudomonadati</taxon>
        <taxon>Spirochaetota</taxon>
        <taxon>Spirochaetia</taxon>
        <taxon>Leptospirales</taxon>
        <taxon>Leptospiraceae</taxon>
        <taxon>Leptospira</taxon>
    </lineage>
</organism>
<name>A0A2M9ZM37_9LEPT</name>
<keyword evidence="3" id="KW-1185">Reference proteome</keyword>
<dbReference type="AlphaFoldDB" id="A0A2M9ZM37"/>
<comment type="caution">
    <text evidence="2">The sequence shown here is derived from an EMBL/GenBank/DDBJ whole genome shotgun (WGS) entry which is preliminary data.</text>
</comment>
<reference evidence="3 4" key="1">
    <citation type="submission" date="2017-07" db="EMBL/GenBank/DDBJ databases">
        <title>Leptospira spp. isolated from tropical soils.</title>
        <authorList>
            <person name="Thibeaux R."/>
            <person name="Iraola G."/>
            <person name="Ferres I."/>
            <person name="Bierque E."/>
            <person name="Girault D."/>
            <person name="Soupe-Gilbert M.-E."/>
            <person name="Picardeau M."/>
            <person name="Goarant C."/>
        </authorList>
    </citation>
    <scope>NUCLEOTIDE SEQUENCE [LARGE SCALE GENOMIC DNA]</scope>
    <source>
        <strain evidence="2 4">FH1-B-B1</strain>
        <strain evidence="1 3">FH1-B-C1</strain>
    </source>
</reference>
<dbReference type="OrthoDB" id="338818at2"/>
<dbReference type="EMBL" id="NPDY01000007">
    <property type="protein sequence ID" value="PJZ69782.1"/>
    <property type="molecule type" value="Genomic_DNA"/>
</dbReference>
<proteinExistence type="predicted"/>
<dbReference type="EMBL" id="NPDZ01000006">
    <property type="protein sequence ID" value="PJZ73003.1"/>
    <property type="molecule type" value="Genomic_DNA"/>
</dbReference>